<evidence type="ECO:0000313" key="2">
    <source>
        <dbReference type="Proteomes" id="UP000000812"/>
    </source>
</evidence>
<dbReference type="STRING" id="160492.XF_2744"/>
<reference evidence="1 2" key="1">
    <citation type="journal article" date="2000" name="Nature">
        <title>The genome sequence of the plant pathogen Xylella fastidiosa.</title>
        <authorList>
            <person name="Simpson A.J."/>
            <person name="Reinach F.C."/>
            <person name="Arruda P."/>
            <person name="Abreu F.A."/>
            <person name="Acencio M."/>
            <person name="Alvarenga R."/>
            <person name="Alves L.M."/>
            <person name="Araya J.E."/>
            <person name="Baia G.S."/>
            <person name="Baptista C.S."/>
            <person name="Barros M.H."/>
            <person name="Bonaccorsi E.D."/>
            <person name="Bordin S."/>
            <person name="Bove J.M."/>
            <person name="Briones M.R."/>
            <person name="Bueno M.R."/>
            <person name="Camargo A.A."/>
            <person name="Camargo L.E."/>
            <person name="Carraro D.M."/>
            <person name="Carrer H."/>
            <person name="Colauto N.B."/>
            <person name="Colombo C."/>
            <person name="Costa F.F."/>
            <person name="Costa M.C."/>
            <person name="Costa-Neto C.M."/>
            <person name="Coutinho L.L."/>
            <person name="Cristofani M."/>
            <person name="Dias-Neto E."/>
            <person name="Docena C."/>
            <person name="El-Dorry H."/>
            <person name="Facincani A.P."/>
            <person name="Ferreira A.J."/>
            <person name="Ferreira V.C."/>
            <person name="Ferro J.A."/>
            <person name="Fraga J.S."/>
            <person name="Franca S.C."/>
            <person name="Franco M.C."/>
            <person name="Frohme M."/>
            <person name="Furlan L.R."/>
            <person name="Garnier M."/>
            <person name="Goldman G.H."/>
            <person name="Goldman M.H."/>
            <person name="Gomes S.L."/>
            <person name="Gruber A."/>
            <person name="Ho P.L."/>
            <person name="Hoheisel J.D."/>
            <person name="Junqueira M.L."/>
            <person name="Kemper E.L."/>
            <person name="Kitajima J.P."/>
            <person name="Krieger J.E."/>
            <person name="Kuramae E.E."/>
            <person name="Laigret F."/>
            <person name="Lambais M.R."/>
            <person name="Leite L.C."/>
            <person name="Lemos E.G."/>
            <person name="Lemos M.V."/>
            <person name="Lopes S.A."/>
            <person name="Lopes C.R."/>
            <person name="Machado J.A."/>
            <person name="Machado M.A."/>
            <person name="Madeira A.M."/>
            <person name="Madeira H.M."/>
            <person name="Marino C.L."/>
            <person name="Marques M.V."/>
            <person name="Martins E.A."/>
            <person name="Martins E.M."/>
            <person name="Matsukuma A.Y."/>
            <person name="Menck C.F."/>
            <person name="Miracca E.C."/>
            <person name="Miyaki C.Y."/>
            <person name="Monteriro-Vitorello C.B."/>
            <person name="Moon D.H."/>
            <person name="Nagai M.A."/>
            <person name="Nascimento A.L."/>
            <person name="Netto L.E."/>
            <person name="Nhani A.Jr."/>
            <person name="Nobrega F.G."/>
            <person name="Nunes L.R."/>
            <person name="Oliveira M.A."/>
            <person name="de Oliveira M.C."/>
            <person name="de Oliveira R.C."/>
            <person name="Palmieri D.A."/>
            <person name="Paris A."/>
            <person name="Peixoto B.R."/>
            <person name="Pereira G.A."/>
            <person name="Pereira H.A.Jr."/>
            <person name="Pesquero J.B."/>
            <person name="Quaggio R.B."/>
            <person name="Roberto P.G."/>
            <person name="Rodrigues V."/>
            <person name="de M Rosa A.J."/>
            <person name="de Rosa V.E.Jr."/>
            <person name="de Sa R.G."/>
            <person name="Santelli R.V."/>
            <person name="Sawasaki H.E."/>
            <person name="da Silva A.C."/>
            <person name="da Silva A.M."/>
            <person name="da Silva F.R."/>
            <person name="da Silva W.A.Jr."/>
            <person name="da Silveira J.F."/>
            <person name="Silvestri M.L."/>
            <person name="Siqueira W.J."/>
            <person name="de Souza A.A."/>
            <person name="de Souza A.P."/>
            <person name="Terenzi M.F."/>
            <person name="Truffi D."/>
            <person name="Tsai S.M."/>
            <person name="Tsuhako M.H."/>
            <person name="Vallada H."/>
            <person name="Van Sluys M.A."/>
            <person name="Verjovski-Almeida S."/>
            <person name="Vettore A.L."/>
            <person name="Zago M.A."/>
            <person name="Zatz M."/>
            <person name="Meidanis J."/>
            <person name="Setubal J.C."/>
        </authorList>
    </citation>
    <scope>NUCLEOTIDE SEQUENCE [LARGE SCALE GENOMIC DNA]</scope>
    <source>
        <strain evidence="1 2">9a5c</strain>
    </source>
</reference>
<dbReference type="Proteomes" id="UP000000812">
    <property type="component" value="Chromosome"/>
</dbReference>
<accession>Q9P9X6</accession>
<dbReference type="PIR" id="D82519">
    <property type="entry name" value="D82519"/>
</dbReference>
<dbReference type="HOGENOM" id="CLU_2704035_0_0_6"/>
<sequence>MLATAHVGCVKSEQAPVNIRADSTLLRRPIAAHRKLVGEDRSHYSQTYWVTGIRFGGLCCRAGAASCRVAGGK</sequence>
<evidence type="ECO:0000313" key="1">
    <source>
        <dbReference type="EMBL" id="AAF85529.1"/>
    </source>
</evidence>
<dbReference type="KEGG" id="xfa:XF_2744"/>
<name>Q9P9X6_XYLFA</name>
<dbReference type="AlphaFoldDB" id="Q9P9X6"/>
<dbReference type="EMBL" id="AE003849">
    <property type="protein sequence ID" value="AAF85529.1"/>
    <property type="molecule type" value="Genomic_DNA"/>
</dbReference>
<gene>
    <name evidence="1" type="ordered locus">XF_2744</name>
</gene>
<proteinExistence type="predicted"/>
<protein>
    <submittedName>
        <fullName evidence="1">Uncharacterized protein</fullName>
    </submittedName>
</protein>
<organism evidence="1 2">
    <name type="scientific">Xylella fastidiosa (strain 9a5c)</name>
    <dbReference type="NCBI Taxonomy" id="160492"/>
    <lineage>
        <taxon>Bacteria</taxon>
        <taxon>Pseudomonadati</taxon>
        <taxon>Pseudomonadota</taxon>
        <taxon>Gammaproteobacteria</taxon>
        <taxon>Lysobacterales</taxon>
        <taxon>Lysobacteraceae</taxon>
        <taxon>Xylella</taxon>
    </lineage>
</organism>